<dbReference type="EMBL" id="LS974626">
    <property type="protein sequence ID" value="CAG7909079.1"/>
    <property type="molecule type" value="Genomic_DNA"/>
</dbReference>
<gene>
    <name evidence="3" type="ORF">BRAA10T42574Z</name>
    <name evidence="2" type="ORF">BRAPAZ1V2_A10P03250.2</name>
</gene>
<dbReference type="InterPro" id="IPR026960">
    <property type="entry name" value="RVT-Znf"/>
</dbReference>
<accession>A0A3P6D264</accession>
<evidence type="ECO:0000313" key="3">
    <source>
        <dbReference type="EMBL" id="VDD16861.1"/>
    </source>
</evidence>
<evidence type="ECO:0000313" key="2">
    <source>
        <dbReference type="EMBL" id="CAG7909079.1"/>
    </source>
</evidence>
<reference evidence="3" key="1">
    <citation type="submission" date="2018-11" db="EMBL/GenBank/DDBJ databases">
        <authorList>
            <consortium name="Genoscope - CEA"/>
            <person name="William W."/>
        </authorList>
    </citation>
    <scope>NUCLEOTIDE SEQUENCE</scope>
</reference>
<dbReference type="AlphaFoldDB" id="A0A3P6D264"/>
<dbReference type="Proteomes" id="UP000694005">
    <property type="component" value="Chromosome A10"/>
</dbReference>
<name>A0A3P6D264_BRACM</name>
<feature type="domain" description="Reverse transcriptase zinc-binding" evidence="1">
    <location>
        <begin position="56"/>
        <end position="129"/>
    </location>
</feature>
<dbReference type="Pfam" id="PF13966">
    <property type="entry name" value="zf-RVT"/>
    <property type="match status" value="1"/>
</dbReference>
<protein>
    <recommendedName>
        <fullName evidence="1">Reverse transcriptase zinc-binding domain-containing protein</fullName>
    </recommendedName>
</protein>
<proteinExistence type="predicted"/>
<evidence type="ECO:0000259" key="1">
    <source>
        <dbReference type="Pfam" id="PF13966"/>
    </source>
</evidence>
<sequence>MKIKDVFRDGAWRFHRCRDPFLCSMIAEIEASNICLTDGRDVVLWKRGVDDYVSKFVSSDTWNQIRQLRDRVNWSKLVWFSQGIPRYAFITWLTIRDRLSTGHRTSIWGQPQCCIFCGEPDETRDHLFLLVPIPL</sequence>
<organism evidence="3">
    <name type="scientific">Brassica campestris</name>
    <name type="common">Field mustard</name>
    <dbReference type="NCBI Taxonomy" id="3711"/>
    <lineage>
        <taxon>Eukaryota</taxon>
        <taxon>Viridiplantae</taxon>
        <taxon>Streptophyta</taxon>
        <taxon>Embryophyta</taxon>
        <taxon>Tracheophyta</taxon>
        <taxon>Spermatophyta</taxon>
        <taxon>Magnoliopsida</taxon>
        <taxon>eudicotyledons</taxon>
        <taxon>Gunneridae</taxon>
        <taxon>Pentapetalae</taxon>
        <taxon>rosids</taxon>
        <taxon>malvids</taxon>
        <taxon>Brassicales</taxon>
        <taxon>Brassicaceae</taxon>
        <taxon>Brassiceae</taxon>
        <taxon>Brassica</taxon>
    </lineage>
</organism>
<dbReference type="EMBL" id="LR031577">
    <property type="protein sequence ID" value="VDD16861.1"/>
    <property type="molecule type" value="Genomic_DNA"/>
</dbReference>
<dbReference type="Gramene" id="A10p03250.2_BraZ1">
    <property type="protein sequence ID" value="A10p03250.2_BraZ1.CDS.1"/>
    <property type="gene ID" value="A10g03250.2_BraZ1"/>
</dbReference>